<reference evidence="7 8" key="1">
    <citation type="submission" date="2017-07" db="EMBL/GenBank/DDBJ databases">
        <title>Mechanisms for carbon and nitrogen cycling indicate functional differentiation within the Candidate Phyla Radiation.</title>
        <authorList>
            <person name="Danczak R.E."/>
            <person name="Johnston M.D."/>
            <person name="Kenah C."/>
            <person name="Slattery M."/>
            <person name="Wrighton K.C."/>
            <person name="Wilkins M.J."/>
        </authorList>
    </citation>
    <scope>NUCLEOTIDE SEQUENCE [LARGE SCALE GENOMIC DNA]</scope>
    <source>
        <strain evidence="7">Licking1014_2</strain>
    </source>
</reference>
<keyword evidence="4 6" id="KW-1133">Transmembrane helix</keyword>
<evidence type="ECO:0000256" key="4">
    <source>
        <dbReference type="ARBA" id="ARBA00022989"/>
    </source>
</evidence>
<keyword evidence="2" id="KW-0488">Methylation</keyword>
<dbReference type="InterPro" id="IPR045584">
    <property type="entry name" value="Pilin-like"/>
</dbReference>
<evidence type="ECO:0000313" key="7">
    <source>
        <dbReference type="EMBL" id="TSC97202.1"/>
    </source>
</evidence>
<dbReference type="Pfam" id="PF07963">
    <property type="entry name" value="N_methyl"/>
    <property type="match status" value="1"/>
</dbReference>
<dbReference type="EMBL" id="VMGL01000009">
    <property type="protein sequence ID" value="TSC97202.1"/>
    <property type="molecule type" value="Genomic_DNA"/>
</dbReference>
<comment type="subcellular location">
    <subcellularLocation>
        <location evidence="1">Membrane</location>
        <topology evidence="1">Single-pass membrane protein</topology>
    </subcellularLocation>
</comment>
<dbReference type="AlphaFoldDB" id="A0A554LWG3"/>
<keyword evidence="3 6" id="KW-0812">Transmembrane</keyword>
<dbReference type="PROSITE" id="PS00409">
    <property type="entry name" value="PROKAR_NTER_METHYL"/>
    <property type="match status" value="1"/>
</dbReference>
<dbReference type="InterPro" id="IPR012902">
    <property type="entry name" value="N_methyl_site"/>
</dbReference>
<name>A0A554LWG3_9BACT</name>
<evidence type="ECO:0000313" key="8">
    <source>
        <dbReference type="Proteomes" id="UP000318711"/>
    </source>
</evidence>
<dbReference type="GO" id="GO:0016020">
    <property type="term" value="C:membrane"/>
    <property type="evidence" value="ECO:0007669"/>
    <property type="project" value="UniProtKB-SubCell"/>
</dbReference>
<organism evidence="7 8">
    <name type="scientific">Candidatus Berkelbacteria bacterium Licking1014_2</name>
    <dbReference type="NCBI Taxonomy" id="2017146"/>
    <lineage>
        <taxon>Bacteria</taxon>
        <taxon>Candidatus Berkelbacteria</taxon>
    </lineage>
</organism>
<dbReference type="SUPFAM" id="SSF54523">
    <property type="entry name" value="Pili subunits"/>
    <property type="match status" value="1"/>
</dbReference>
<dbReference type="PRINTS" id="PR00885">
    <property type="entry name" value="BCTERIALGSPH"/>
</dbReference>
<evidence type="ECO:0000256" key="2">
    <source>
        <dbReference type="ARBA" id="ARBA00022481"/>
    </source>
</evidence>
<evidence type="ECO:0000256" key="6">
    <source>
        <dbReference type="SAM" id="Phobius"/>
    </source>
</evidence>
<evidence type="ECO:0000256" key="1">
    <source>
        <dbReference type="ARBA" id="ARBA00004167"/>
    </source>
</evidence>
<feature type="transmembrane region" description="Helical" evidence="6">
    <location>
        <begin position="23"/>
        <end position="46"/>
    </location>
</feature>
<keyword evidence="5 6" id="KW-0472">Membrane</keyword>
<dbReference type="GO" id="GO:0015628">
    <property type="term" value="P:protein secretion by the type II secretion system"/>
    <property type="evidence" value="ECO:0007669"/>
    <property type="project" value="InterPro"/>
</dbReference>
<protein>
    <submittedName>
        <fullName evidence="7">General secretion pathway protein G</fullName>
    </submittedName>
</protein>
<comment type="caution">
    <text evidence="7">The sequence shown here is derived from an EMBL/GenBank/DDBJ whole genome shotgun (WGS) entry which is preliminary data.</text>
</comment>
<evidence type="ECO:0000256" key="3">
    <source>
        <dbReference type="ARBA" id="ARBA00022692"/>
    </source>
</evidence>
<dbReference type="GO" id="GO:0015627">
    <property type="term" value="C:type II protein secretion system complex"/>
    <property type="evidence" value="ECO:0007669"/>
    <property type="project" value="InterPro"/>
</dbReference>
<dbReference type="InterPro" id="IPR002416">
    <property type="entry name" value="T2SS_protein-GspH"/>
</dbReference>
<accession>A0A554LWG3</accession>
<sequence length="155" mass="16373">MKKAFTSIELPVVRKRVVRKRGFTLIELLVVIAIIGVLAAVVLVAVNPSKRLAQARNATRSSDVENILNAVKLYETDQKGVFPTCITTTAQAVNACGSGDTLLETVLKNGDYLSKMPIDPKTGAANYTIVKSATSSAITVAAPAAEEGEAISVSR</sequence>
<proteinExistence type="predicted"/>
<gene>
    <name evidence="7" type="ORF">CEN88_130</name>
</gene>
<dbReference type="NCBIfam" id="TIGR02532">
    <property type="entry name" value="IV_pilin_GFxxxE"/>
    <property type="match status" value="1"/>
</dbReference>
<dbReference type="Proteomes" id="UP000318711">
    <property type="component" value="Unassembled WGS sequence"/>
</dbReference>
<dbReference type="PANTHER" id="PTHR30093">
    <property type="entry name" value="GENERAL SECRETION PATHWAY PROTEIN G"/>
    <property type="match status" value="1"/>
</dbReference>
<evidence type="ECO:0000256" key="5">
    <source>
        <dbReference type="ARBA" id="ARBA00023136"/>
    </source>
</evidence>
<dbReference type="Gene3D" id="3.30.700.10">
    <property type="entry name" value="Glycoprotein, Type 4 Pilin"/>
    <property type="match status" value="1"/>
</dbReference>